<feature type="domain" description="FANCI helical" evidence="5">
    <location>
        <begin position="257"/>
        <end position="336"/>
    </location>
</feature>
<evidence type="ECO:0000259" key="4">
    <source>
        <dbReference type="Pfam" id="PF14678"/>
    </source>
</evidence>
<feature type="domain" description="FANCI solenoid 4" evidence="4">
    <location>
        <begin position="1013"/>
        <end position="1257"/>
    </location>
</feature>
<feature type="domain" description="FANCI solenoid 1" evidence="2">
    <location>
        <begin position="144"/>
        <end position="252"/>
    </location>
</feature>
<feature type="domain" description="FANCI solenoid 2" evidence="3">
    <location>
        <begin position="350"/>
        <end position="505"/>
    </location>
</feature>
<dbReference type="InterPro" id="IPR016024">
    <property type="entry name" value="ARM-type_fold"/>
</dbReference>
<dbReference type="GO" id="GO:0006281">
    <property type="term" value="P:DNA repair"/>
    <property type="evidence" value="ECO:0007669"/>
    <property type="project" value="InterPro"/>
</dbReference>
<evidence type="ECO:0000259" key="3">
    <source>
        <dbReference type="Pfam" id="PF14676"/>
    </source>
</evidence>
<protein>
    <recommendedName>
        <fullName evidence="9">Fanconi anemia group I protein</fullName>
    </recommendedName>
</protein>
<dbReference type="InterPro" id="IPR029310">
    <property type="entry name" value="FANCI_HD1"/>
</dbReference>
<dbReference type="Pfam" id="PF14678">
    <property type="entry name" value="FANCI_S4"/>
    <property type="match status" value="1"/>
</dbReference>
<dbReference type="InterPro" id="IPR029312">
    <property type="entry name" value="FANCI_HD2"/>
</dbReference>
<dbReference type="SUPFAM" id="SSF48371">
    <property type="entry name" value="ARM repeat"/>
    <property type="match status" value="1"/>
</dbReference>
<evidence type="ECO:0000259" key="2">
    <source>
        <dbReference type="Pfam" id="PF14675"/>
    </source>
</evidence>
<dbReference type="OrthoDB" id="195089at2759"/>
<dbReference type="InterPro" id="IPR029315">
    <property type="entry name" value="FANCI_S2"/>
</dbReference>
<accession>A0A9Q0CSH2</accession>
<feature type="domain" description="FANCI helical" evidence="6">
    <location>
        <begin position="524"/>
        <end position="758"/>
    </location>
</feature>
<dbReference type="Proteomes" id="UP001151287">
    <property type="component" value="Unassembled WGS sequence"/>
</dbReference>
<proteinExistence type="predicted"/>
<dbReference type="Pfam" id="PF14680">
    <property type="entry name" value="FANCI_HD2"/>
    <property type="match status" value="1"/>
</dbReference>
<evidence type="ECO:0000259" key="5">
    <source>
        <dbReference type="Pfam" id="PF14679"/>
    </source>
</evidence>
<evidence type="ECO:0000313" key="8">
    <source>
        <dbReference type="Proteomes" id="UP001151287"/>
    </source>
</evidence>
<name>A0A9Q0CSH2_9POAL</name>
<comment type="caution">
    <text evidence="7">The sequence shown here is derived from an EMBL/GenBank/DDBJ whole genome shotgun (WGS) entry which is preliminary data.</text>
</comment>
<keyword evidence="8" id="KW-1185">Reference proteome</keyword>
<feature type="compositionally biased region" description="Basic and acidic residues" evidence="1">
    <location>
        <begin position="1283"/>
        <end position="1296"/>
    </location>
</feature>
<evidence type="ECO:0000313" key="7">
    <source>
        <dbReference type="EMBL" id="KAJ1699353.1"/>
    </source>
</evidence>
<dbReference type="InterPro" id="IPR026171">
    <property type="entry name" value="FANCI"/>
</dbReference>
<dbReference type="PANTHER" id="PTHR21818">
    <property type="entry name" value="BC025462 PROTEIN"/>
    <property type="match status" value="1"/>
</dbReference>
<dbReference type="GO" id="GO:0070182">
    <property type="term" value="F:DNA polymerase binding"/>
    <property type="evidence" value="ECO:0007669"/>
    <property type="project" value="TreeGrafter"/>
</dbReference>
<evidence type="ECO:0008006" key="9">
    <source>
        <dbReference type="Google" id="ProtNLM"/>
    </source>
</evidence>
<sequence length="1337" mass="148645">MSTTITADEIISLARDPYSTLPSPPPLSSLLSLLSSSSPSPLLLSSLLSLLSRSPPPFPSSLIHPSLHSLLSSSFPSSHLSQLTPLFPPLLSRLDPSLLPSLLDLLTSHLSFISDPNTASLLDLLPPLLSLSISNYGFPTVAPFLDRILSSDWSKSFLLKFASILHELAPDIGPSVPDFLDKIFNGMRMSMVDIQDLPSLVYQLLLLASKGNCRRAVIGGIFRFFGEHVRGPGSIVRQVEGTVLMHVNFAVKQDLTLGQEIVATVRSDLGALNHFMVNVLLSVARVKRFSDSVMSALKTAVVDPNRDCKVSRDCKWLPNCLKEQCLETVKCVEQAIMKSVSESNGGREHVVPGFVQLGFLLLESGDSDSNGEDNPNNGIMGIQELGIRMLKSLFEIHEMARTEVMQQCKYRILSMKPQQSILVIRLLGCLIQSYRYTILEYVSYLKELLDYFAYMHERTATALINCMFSLVRSNRELQDYIILVVRKAMFKREESVRVAATKAIVDLILIQSGFCKSYPNQILDSSSQASSSQQLEINSGLSKRLFDDLSGLLRRCLSQQVKVKEVLYDGLVRIVSSDPSIASSIFDFLWPHFVLFYAEDSDCPLRIDACFKVEKGKVHVVEPLDHLLSCISQINAIQQQIKSDLQHGTSWPCFSLSGPQDGEVHKSSSGDAFSTAMSKIRKFLGSCATEEKQVQSQEMANSVPAEMVHLRRLSFVSFIEVVINMILSELAKSGNQEKASLEKELFELVESYNFFDKKIAPSRKTRGHFFTVSSLLVLLQVSIRLCTTSVPAKTTQDHTQSSSSKNLVDYPKIVPFSLDACLRHLQSVNSSKEVLVEDLKQLCVPISQLALLLVPGSKKEVGPKKKIVKCKGDQLFVALTCLKEILKMNLPKDMLMELIVEMISAMLGKETGIDEPINDLEDRFVDLIGLFLEREIKPMFSHLIGLSLNAESEALAELILIIGKSLPAEQRSSLSSWVIELYKTKKIENANSACTMVTIAINLIPAPKDIMFAKDVAAELLLVFGSESDDPIPASERFSFVNCTTKDAIAGVLLGGVESSIIEFGWIASRLKEMIGLNSGSTAFDEKGSRHIGGTIVSRIEVEDALYSRLISVVHLLSYFAEMNLSDSQSACFLKLNVRFYRLLARISKLQIAPKGCKQSFPGLKFQKLAEETCKLLTCRLYKFISLVQYKLEQTAPAKGTLNKIKRDSRCIPDLIFQIEDYEKYLIKLTKLTKVNLMRHAKRSTSRDFMIKVQKVEGPDEKHPHEEDNHDHVAENDASSENESDKCEGIDEESAHDNVLIGEPGDSGSEKEDDEEVLARKKKAKISDVVEDSDEEV</sequence>
<dbReference type="Pfam" id="PF14676">
    <property type="entry name" value="FANCI_S2"/>
    <property type="match status" value="1"/>
</dbReference>
<dbReference type="Pfam" id="PF14679">
    <property type="entry name" value="FANCI_HD1"/>
    <property type="match status" value="1"/>
</dbReference>
<reference evidence="7" key="1">
    <citation type="journal article" date="2022" name="Cell">
        <title>Repeat-based holocentromeres influence genome architecture and karyotype evolution.</title>
        <authorList>
            <person name="Hofstatter P.G."/>
            <person name="Thangavel G."/>
            <person name="Lux T."/>
            <person name="Neumann P."/>
            <person name="Vondrak T."/>
            <person name="Novak P."/>
            <person name="Zhang M."/>
            <person name="Costa L."/>
            <person name="Castellani M."/>
            <person name="Scott A."/>
            <person name="Toegelov H."/>
            <person name="Fuchs J."/>
            <person name="Mata-Sucre Y."/>
            <person name="Dias Y."/>
            <person name="Vanzela A.L.L."/>
            <person name="Huettel B."/>
            <person name="Almeida C.C.S."/>
            <person name="Simkova H."/>
            <person name="Souza G."/>
            <person name="Pedrosa-Harand A."/>
            <person name="Macas J."/>
            <person name="Mayer K.F.X."/>
            <person name="Houben A."/>
            <person name="Marques A."/>
        </authorList>
    </citation>
    <scope>NUCLEOTIDE SEQUENCE</scope>
    <source>
        <strain evidence="7">RhyBre1mFocal</strain>
    </source>
</reference>
<evidence type="ECO:0000256" key="1">
    <source>
        <dbReference type="SAM" id="MobiDB-lite"/>
    </source>
</evidence>
<evidence type="ECO:0000259" key="6">
    <source>
        <dbReference type="Pfam" id="PF14680"/>
    </source>
</evidence>
<dbReference type="InterPro" id="IPR029308">
    <property type="entry name" value="FANCI_S1"/>
</dbReference>
<dbReference type="PANTHER" id="PTHR21818:SF0">
    <property type="entry name" value="FANCONI ANEMIA GROUP I PROTEIN"/>
    <property type="match status" value="1"/>
</dbReference>
<gene>
    <name evidence="7" type="ORF">LUZ63_007865</name>
</gene>
<dbReference type="InterPro" id="IPR029314">
    <property type="entry name" value="FANCI_S4"/>
</dbReference>
<feature type="compositionally biased region" description="Basic and acidic residues" evidence="1">
    <location>
        <begin position="1258"/>
        <end position="1275"/>
    </location>
</feature>
<organism evidence="7 8">
    <name type="scientific">Rhynchospora breviuscula</name>
    <dbReference type="NCBI Taxonomy" id="2022672"/>
    <lineage>
        <taxon>Eukaryota</taxon>
        <taxon>Viridiplantae</taxon>
        <taxon>Streptophyta</taxon>
        <taxon>Embryophyta</taxon>
        <taxon>Tracheophyta</taxon>
        <taxon>Spermatophyta</taxon>
        <taxon>Magnoliopsida</taxon>
        <taxon>Liliopsida</taxon>
        <taxon>Poales</taxon>
        <taxon>Cyperaceae</taxon>
        <taxon>Cyperoideae</taxon>
        <taxon>Rhynchosporeae</taxon>
        <taxon>Rhynchospora</taxon>
    </lineage>
</organism>
<feature type="region of interest" description="Disordered" evidence="1">
    <location>
        <begin position="1258"/>
        <end position="1337"/>
    </location>
</feature>
<dbReference type="Pfam" id="PF14675">
    <property type="entry name" value="FANCI_S1"/>
    <property type="match status" value="1"/>
</dbReference>
<dbReference type="EMBL" id="JAMQYH010000002">
    <property type="protein sequence ID" value="KAJ1699353.1"/>
    <property type="molecule type" value="Genomic_DNA"/>
</dbReference>